<reference evidence="3" key="1">
    <citation type="submission" date="2017-09" db="EMBL/GenBank/DDBJ databases">
        <title>Depth-based differentiation of microbial function through sediment-hosted aquifers and enrichment of novel symbionts in the deep terrestrial subsurface.</title>
        <authorList>
            <person name="Probst A.J."/>
            <person name="Ladd B."/>
            <person name="Jarett J.K."/>
            <person name="Geller-Mcgrath D.E."/>
            <person name="Sieber C.M.K."/>
            <person name="Emerson J.B."/>
            <person name="Anantharaman K."/>
            <person name="Thomas B.C."/>
            <person name="Malmstrom R."/>
            <person name="Stieglmeier M."/>
            <person name="Klingl A."/>
            <person name="Woyke T."/>
            <person name="Ryan C.M."/>
            <person name="Banfield J.F."/>
        </authorList>
    </citation>
    <scope>NUCLEOTIDE SEQUENCE [LARGE SCALE GENOMIC DNA]</scope>
</reference>
<proteinExistence type="predicted"/>
<evidence type="ECO:0008006" key="4">
    <source>
        <dbReference type="Google" id="ProtNLM"/>
    </source>
</evidence>
<evidence type="ECO:0000313" key="3">
    <source>
        <dbReference type="Proteomes" id="UP000231436"/>
    </source>
</evidence>
<name>A0A2M8LHX9_9BACT</name>
<keyword evidence="1" id="KW-0472">Membrane</keyword>
<organism evidence="2 3">
    <name type="scientific">Candidatus Uhrbacteria bacterium CG10_big_fil_rev_8_21_14_0_10_48_16</name>
    <dbReference type="NCBI Taxonomy" id="1975038"/>
    <lineage>
        <taxon>Bacteria</taxon>
        <taxon>Candidatus Uhriibacteriota</taxon>
    </lineage>
</organism>
<dbReference type="InterPro" id="IPR011330">
    <property type="entry name" value="Glyco_hydro/deAcase_b/a-brl"/>
</dbReference>
<accession>A0A2M8LHX9</accession>
<keyword evidence="1" id="KW-0812">Transmembrane</keyword>
<dbReference type="Proteomes" id="UP000231436">
    <property type="component" value="Unassembled WGS sequence"/>
</dbReference>
<dbReference type="GO" id="GO:0005975">
    <property type="term" value="P:carbohydrate metabolic process"/>
    <property type="evidence" value="ECO:0007669"/>
    <property type="project" value="InterPro"/>
</dbReference>
<sequence>MKSKPLLGLIGVLALIMFVILVLVIKQSPQTTPPSVPPASPETEENLLEATPDEPTDYYVTFTLNTQDFSYPELSAQTVERLLDLHETYQLPVTIFFTTTMVDYYSAFQPDLFERILTSPLVSIGYHIRPPVPYHPNTPHAPDLSELSIQELQDLVRTYETHGLDLVTGEPTTAPGGFAYLVELAGDRPYIVGVATGRALPDVLEVYKDLGAVMFAGHSGAMNLGDTTGPLYTRPEQSELKAFEHTGEDASALLAEMKEEAETKQGSIAPFFLNIKMHDNDFFAEQSAWTTVYLSPSARRSGAPFDTSLTSTLLSIDESEAQWKLYEDLLRAVAQHPTFKSVNIEQTHNLLQ</sequence>
<dbReference type="EMBL" id="PFEU01000007">
    <property type="protein sequence ID" value="PJE77048.1"/>
    <property type="molecule type" value="Genomic_DNA"/>
</dbReference>
<dbReference type="AlphaFoldDB" id="A0A2M8LHX9"/>
<comment type="caution">
    <text evidence="2">The sequence shown here is derived from an EMBL/GenBank/DDBJ whole genome shotgun (WGS) entry which is preliminary data.</text>
</comment>
<dbReference type="Gene3D" id="3.20.20.370">
    <property type="entry name" value="Glycoside hydrolase/deacetylase"/>
    <property type="match status" value="1"/>
</dbReference>
<evidence type="ECO:0000313" key="2">
    <source>
        <dbReference type="EMBL" id="PJE77048.1"/>
    </source>
</evidence>
<gene>
    <name evidence="2" type="ORF">COV05_01350</name>
</gene>
<evidence type="ECO:0000256" key="1">
    <source>
        <dbReference type="SAM" id="Phobius"/>
    </source>
</evidence>
<protein>
    <recommendedName>
        <fullName evidence="4">NodB homology domain-containing protein</fullName>
    </recommendedName>
</protein>
<feature type="transmembrane region" description="Helical" evidence="1">
    <location>
        <begin position="6"/>
        <end position="25"/>
    </location>
</feature>
<dbReference type="SUPFAM" id="SSF88713">
    <property type="entry name" value="Glycoside hydrolase/deacetylase"/>
    <property type="match status" value="1"/>
</dbReference>
<keyword evidence="1" id="KW-1133">Transmembrane helix</keyword>